<protein>
    <submittedName>
        <fullName evidence="2">Uncharacterized protein</fullName>
    </submittedName>
</protein>
<evidence type="ECO:0000313" key="3">
    <source>
        <dbReference type="Proteomes" id="UP000006898"/>
    </source>
</evidence>
<sequence length="84" mass="8873">MLVRKCFMGALVGMSGGFLVGLIGAFVLGPLWMIASEGGAPPPVNLISLVLLLTIPTGLIIGIMVPIRKASRRRQAAKAEEETR</sequence>
<keyword evidence="1" id="KW-0472">Membrane</keyword>
<proteinExistence type="predicted"/>
<evidence type="ECO:0000313" key="2">
    <source>
        <dbReference type="EMBL" id="CBE67960.1"/>
    </source>
</evidence>
<dbReference type="KEGG" id="mox:DAMO_0899"/>
<dbReference type="STRING" id="671143.DAMO_0899"/>
<organism evidence="2 3">
    <name type="scientific">Methylomirabilis oxygeniifera</name>
    <dbReference type="NCBI Taxonomy" id="671143"/>
    <lineage>
        <taxon>Bacteria</taxon>
        <taxon>Candidatus Methylomirabilota</taxon>
        <taxon>Candidatus Methylomirabilia</taxon>
        <taxon>Candidatus Methylomirabilales</taxon>
        <taxon>Candidatus Methylomirabilaceae</taxon>
        <taxon>Candidatus Methylomirabilis</taxon>
    </lineage>
</organism>
<feature type="transmembrane region" description="Helical" evidence="1">
    <location>
        <begin position="46"/>
        <end position="65"/>
    </location>
</feature>
<dbReference type="AlphaFoldDB" id="D5MM74"/>
<feature type="transmembrane region" description="Helical" evidence="1">
    <location>
        <begin position="7"/>
        <end position="34"/>
    </location>
</feature>
<evidence type="ECO:0000256" key="1">
    <source>
        <dbReference type="SAM" id="Phobius"/>
    </source>
</evidence>
<accession>D5MM74</accession>
<gene>
    <name evidence="2" type="ORF">DAMO_0899</name>
</gene>
<keyword evidence="1" id="KW-1133">Transmembrane helix</keyword>
<keyword evidence="1" id="KW-0812">Transmembrane</keyword>
<name>D5MM74_METO1</name>
<dbReference type="Proteomes" id="UP000006898">
    <property type="component" value="Chromosome"/>
</dbReference>
<dbReference type="EMBL" id="FP565575">
    <property type="protein sequence ID" value="CBE67960.1"/>
    <property type="molecule type" value="Genomic_DNA"/>
</dbReference>
<dbReference type="HOGENOM" id="CLU_2521448_0_0_0"/>
<reference evidence="2 3" key="1">
    <citation type="journal article" date="2010" name="Nature">
        <title>Nitrite-driven anaerobic methane oxidation by oxygenic bacteria.</title>
        <authorList>
            <person name="Ettwig K.F."/>
            <person name="Butler M.K."/>
            <person name="Le Paslier D."/>
            <person name="Pelletier E."/>
            <person name="Mangenot S."/>
            <person name="Kuypers M.M.M."/>
            <person name="Schreiber F."/>
            <person name="Dutilh B.E."/>
            <person name="Zedelius J."/>
            <person name="de Beer D."/>
            <person name="Gloerich J."/>
            <person name="Wessels H.J.C.T."/>
            <person name="van Allen T."/>
            <person name="Luesken F."/>
            <person name="Wu M."/>
            <person name="van de Pas-Schoonen K.T."/>
            <person name="Op den Camp H.J.M."/>
            <person name="Janssen-Megens E.M."/>
            <person name="Francoijs K-J."/>
            <person name="Stunnenberg H."/>
            <person name="Weissenbach J."/>
            <person name="Jetten M.S.M."/>
            <person name="Strous M."/>
        </authorList>
    </citation>
    <scope>NUCLEOTIDE SEQUENCE [LARGE SCALE GENOMIC DNA]</scope>
</reference>